<keyword evidence="3" id="KW-0498">Mitosis</keyword>
<sequence>MPRTKELPVLSSAFLEAATTKTEIVKKLKQVHSALSEDDVEPNSSKYPGLDALSAYLVNPKLLKHKDKEVRLFTSLCCMEIFYLYAPEPPWDSDEIIRVFEQIISQLSNLTHCHNTSQTNYAMYYHILEQLANVKIGVVLVELTRQGDENALEQLAELTRTLLTLVHKDHPQEVMNNAVAAIAACVDEFESTIPTPLLDELLMCVARG</sequence>
<dbReference type="OrthoDB" id="200660at2759"/>
<dbReference type="GO" id="GO:0007064">
    <property type="term" value="P:mitotic sister chromatid cohesion"/>
    <property type="evidence" value="ECO:0007669"/>
    <property type="project" value="InterPro"/>
</dbReference>
<dbReference type="EMBL" id="BRYA01000413">
    <property type="protein sequence ID" value="GMI48633.1"/>
    <property type="molecule type" value="Genomic_DNA"/>
</dbReference>
<dbReference type="GO" id="GO:0006281">
    <property type="term" value="P:DNA repair"/>
    <property type="evidence" value="ECO:0007669"/>
    <property type="project" value="TreeGrafter"/>
</dbReference>
<accession>A0A9W7GR71</accession>
<dbReference type="InterPro" id="IPR016024">
    <property type="entry name" value="ARM-type_fold"/>
</dbReference>
<keyword evidence="5" id="KW-0131">Cell cycle</keyword>
<reference evidence="7" key="1">
    <citation type="journal article" date="2023" name="Commun. Biol.">
        <title>Genome analysis of Parmales, the sister group of diatoms, reveals the evolutionary specialization of diatoms from phago-mixotrophs to photoautotrophs.</title>
        <authorList>
            <person name="Ban H."/>
            <person name="Sato S."/>
            <person name="Yoshikawa S."/>
            <person name="Yamada K."/>
            <person name="Nakamura Y."/>
            <person name="Ichinomiya M."/>
            <person name="Sato N."/>
            <person name="Blanc-Mathieu R."/>
            <person name="Endo H."/>
            <person name="Kuwata A."/>
            <person name="Ogata H."/>
        </authorList>
    </citation>
    <scope>NUCLEOTIDE SEQUENCE [LARGE SCALE GENOMIC DNA]</scope>
</reference>
<evidence type="ECO:0000256" key="5">
    <source>
        <dbReference type="ARBA" id="ARBA00023306"/>
    </source>
</evidence>
<keyword evidence="7" id="KW-1185">Reference proteome</keyword>
<protein>
    <submittedName>
        <fullName evidence="6">Uncharacterized protein</fullName>
    </submittedName>
</protein>
<comment type="subcellular location">
    <subcellularLocation>
        <location evidence="1">Nucleus</location>
    </subcellularLocation>
</comment>
<organism evidence="6 7">
    <name type="scientific">Triparma columacea</name>
    <dbReference type="NCBI Taxonomy" id="722753"/>
    <lineage>
        <taxon>Eukaryota</taxon>
        <taxon>Sar</taxon>
        <taxon>Stramenopiles</taxon>
        <taxon>Ochrophyta</taxon>
        <taxon>Bolidophyceae</taxon>
        <taxon>Parmales</taxon>
        <taxon>Triparmaceae</taxon>
        <taxon>Triparma</taxon>
    </lineage>
</organism>
<dbReference type="PANTHER" id="PTHR12663">
    <property type="entry name" value="ANDROGEN INDUCED INHIBITOR OF PROLIFERATION AS3 / PDS5-RELATED"/>
    <property type="match status" value="1"/>
</dbReference>
<dbReference type="SUPFAM" id="SSF48371">
    <property type="entry name" value="ARM repeat"/>
    <property type="match status" value="1"/>
</dbReference>
<dbReference type="GO" id="GO:0051301">
    <property type="term" value="P:cell division"/>
    <property type="evidence" value="ECO:0007669"/>
    <property type="project" value="UniProtKB-KW"/>
</dbReference>
<dbReference type="Proteomes" id="UP001165065">
    <property type="component" value="Unassembled WGS sequence"/>
</dbReference>
<evidence type="ECO:0000313" key="6">
    <source>
        <dbReference type="EMBL" id="GMI48633.1"/>
    </source>
</evidence>
<evidence type="ECO:0000313" key="7">
    <source>
        <dbReference type="Proteomes" id="UP001165065"/>
    </source>
</evidence>
<keyword evidence="4" id="KW-0539">Nucleus</keyword>
<comment type="caution">
    <text evidence="6">The sequence shown here is derived from an EMBL/GenBank/DDBJ whole genome shotgun (WGS) entry which is preliminary data.</text>
</comment>
<dbReference type="PANTHER" id="PTHR12663:SF0">
    <property type="entry name" value="PRECOCIOUS DISSOCIATION OF SISTERS 5, ISOFORM A"/>
    <property type="match status" value="1"/>
</dbReference>
<feature type="non-terminal residue" evidence="6">
    <location>
        <position position="208"/>
    </location>
</feature>
<name>A0A9W7GR71_9STRA</name>
<dbReference type="AlphaFoldDB" id="A0A9W7GR71"/>
<evidence type="ECO:0000256" key="4">
    <source>
        <dbReference type="ARBA" id="ARBA00023242"/>
    </source>
</evidence>
<proteinExistence type="predicted"/>
<dbReference type="Pfam" id="PF20168">
    <property type="entry name" value="PDS5"/>
    <property type="match status" value="1"/>
</dbReference>
<evidence type="ECO:0000256" key="3">
    <source>
        <dbReference type="ARBA" id="ARBA00022776"/>
    </source>
</evidence>
<keyword evidence="2" id="KW-0132">Cell division</keyword>
<evidence type="ECO:0000256" key="2">
    <source>
        <dbReference type="ARBA" id="ARBA00022618"/>
    </source>
</evidence>
<gene>
    <name evidence="6" type="ORF">TrCOL_g7758</name>
</gene>
<dbReference type="GO" id="GO:0000785">
    <property type="term" value="C:chromatin"/>
    <property type="evidence" value="ECO:0007669"/>
    <property type="project" value="TreeGrafter"/>
</dbReference>
<dbReference type="InterPro" id="IPR039776">
    <property type="entry name" value="Pds5"/>
</dbReference>
<dbReference type="GO" id="GO:0005634">
    <property type="term" value="C:nucleus"/>
    <property type="evidence" value="ECO:0007669"/>
    <property type="project" value="UniProtKB-SubCell"/>
</dbReference>
<evidence type="ECO:0000256" key="1">
    <source>
        <dbReference type="ARBA" id="ARBA00004123"/>
    </source>
</evidence>